<evidence type="ECO:0000256" key="3">
    <source>
        <dbReference type="ARBA" id="ARBA00022692"/>
    </source>
</evidence>
<protein>
    <recommendedName>
        <fullName evidence="6">Tetraspanin</fullName>
    </recommendedName>
</protein>
<keyword evidence="3 6" id="KW-0812">Transmembrane</keyword>
<dbReference type="InterPro" id="IPR000301">
    <property type="entry name" value="Tetraspanin_animals"/>
</dbReference>
<evidence type="ECO:0000256" key="6">
    <source>
        <dbReference type="RuleBase" id="RU361218"/>
    </source>
</evidence>
<dbReference type="Gene3D" id="1.10.1450.10">
    <property type="entry name" value="Tetraspanin"/>
    <property type="match status" value="1"/>
</dbReference>
<feature type="transmembrane region" description="Helical" evidence="6">
    <location>
        <begin position="98"/>
        <end position="118"/>
    </location>
</feature>
<evidence type="ECO:0000256" key="4">
    <source>
        <dbReference type="ARBA" id="ARBA00022989"/>
    </source>
</evidence>
<evidence type="ECO:0000313" key="8">
    <source>
        <dbReference type="Proteomes" id="UP000008909"/>
    </source>
</evidence>
<feature type="transmembrane region" description="Helical" evidence="6">
    <location>
        <begin position="31"/>
        <end position="56"/>
    </location>
</feature>
<evidence type="ECO:0000256" key="1">
    <source>
        <dbReference type="ARBA" id="ARBA00004141"/>
    </source>
</evidence>
<proteinExistence type="inferred from homology"/>
<comment type="similarity">
    <text evidence="2 6">Belongs to the tetraspanin (TM4SF) family.</text>
</comment>
<keyword evidence="4 6" id="KW-1133">Transmembrane helix</keyword>
<dbReference type="InterPro" id="IPR008952">
    <property type="entry name" value="Tetraspanin_EC2_sf"/>
</dbReference>
<evidence type="ECO:0000256" key="5">
    <source>
        <dbReference type="ARBA" id="ARBA00023136"/>
    </source>
</evidence>
<reference key="2">
    <citation type="submission" date="2011-10" db="EMBL/GenBank/DDBJ databases">
        <title>The genome and transcriptome sequence of Clonorchis sinensis provide insights into the carcinogenic liver fluke.</title>
        <authorList>
            <person name="Wang X."/>
            <person name="Huang Y."/>
            <person name="Chen W."/>
            <person name="Liu H."/>
            <person name="Guo L."/>
            <person name="Chen Y."/>
            <person name="Luo F."/>
            <person name="Zhou W."/>
            <person name="Sun J."/>
            <person name="Mao Q."/>
            <person name="Liang P."/>
            <person name="Zhou C."/>
            <person name="Tian Y."/>
            <person name="Men J."/>
            <person name="Lv X."/>
            <person name="Huang L."/>
            <person name="Zhou J."/>
            <person name="Hu Y."/>
            <person name="Li R."/>
            <person name="Zhang F."/>
            <person name="Lei H."/>
            <person name="Li X."/>
            <person name="Hu X."/>
            <person name="Liang C."/>
            <person name="Xu J."/>
            <person name="Wu Z."/>
            <person name="Yu X."/>
        </authorList>
    </citation>
    <scope>NUCLEOTIDE SEQUENCE</scope>
    <source>
        <strain>Henan</strain>
    </source>
</reference>
<reference evidence="7" key="1">
    <citation type="journal article" date="2011" name="Genome Biol.">
        <title>The draft genome of the carcinogenic human liver fluke Clonorchis sinensis.</title>
        <authorList>
            <person name="Wang X."/>
            <person name="Chen W."/>
            <person name="Huang Y."/>
            <person name="Sun J."/>
            <person name="Men J."/>
            <person name="Liu H."/>
            <person name="Luo F."/>
            <person name="Guo L."/>
            <person name="Lv X."/>
            <person name="Deng C."/>
            <person name="Zhou C."/>
            <person name="Fan Y."/>
            <person name="Li X."/>
            <person name="Huang L."/>
            <person name="Hu Y."/>
            <person name="Liang C."/>
            <person name="Hu X."/>
            <person name="Xu J."/>
            <person name="Yu X."/>
        </authorList>
    </citation>
    <scope>NUCLEOTIDE SEQUENCE [LARGE SCALE GENOMIC DNA]</scope>
    <source>
        <strain evidence="7">Henan</strain>
    </source>
</reference>
<organism evidence="7 8">
    <name type="scientific">Clonorchis sinensis</name>
    <name type="common">Chinese liver fluke</name>
    <dbReference type="NCBI Taxonomy" id="79923"/>
    <lineage>
        <taxon>Eukaryota</taxon>
        <taxon>Metazoa</taxon>
        <taxon>Spiralia</taxon>
        <taxon>Lophotrochozoa</taxon>
        <taxon>Platyhelminthes</taxon>
        <taxon>Trematoda</taxon>
        <taxon>Digenea</taxon>
        <taxon>Opisthorchiida</taxon>
        <taxon>Opisthorchiata</taxon>
        <taxon>Opisthorchiidae</taxon>
        <taxon>Clonorchis</taxon>
    </lineage>
</organism>
<dbReference type="Pfam" id="PF00335">
    <property type="entry name" value="Tetraspanin"/>
    <property type="match status" value="1"/>
</dbReference>
<feature type="transmembrane region" description="Helical" evidence="6">
    <location>
        <begin position="130"/>
        <end position="150"/>
    </location>
</feature>
<accession>G7Y3L8</accession>
<dbReference type="SUPFAM" id="SSF48652">
    <property type="entry name" value="Tetraspanin"/>
    <property type="match status" value="1"/>
</dbReference>
<keyword evidence="8" id="KW-1185">Reference proteome</keyword>
<dbReference type="AlphaFoldDB" id="G7Y3L8"/>
<dbReference type="Proteomes" id="UP000008909">
    <property type="component" value="Unassembled WGS sequence"/>
</dbReference>
<name>G7Y3L8_CLOSI</name>
<dbReference type="EMBL" id="DF142843">
    <property type="protein sequence ID" value="GAA47549.1"/>
    <property type="molecule type" value="Genomic_DNA"/>
</dbReference>
<feature type="transmembrane region" description="Helical" evidence="6">
    <location>
        <begin position="273"/>
        <end position="295"/>
    </location>
</feature>
<dbReference type="InterPro" id="IPR018499">
    <property type="entry name" value="Tetraspanin/Peripherin"/>
</dbReference>
<evidence type="ECO:0000313" key="7">
    <source>
        <dbReference type="EMBL" id="GAA47549.1"/>
    </source>
</evidence>
<dbReference type="PIRSF" id="PIRSF002419">
    <property type="entry name" value="Tetraspanin"/>
    <property type="match status" value="1"/>
</dbReference>
<gene>
    <name evidence="7" type="ORF">CLF_100502</name>
</gene>
<comment type="subcellular location">
    <subcellularLocation>
        <location evidence="1 6">Membrane</location>
        <topology evidence="1 6">Multi-pass membrane protein</topology>
    </subcellularLocation>
</comment>
<sequence>MLTKSIIILSVSGYFRSIFHYKNMCGFGSKILLSILNSIVIILGLILVIVGAIVAWGTHLIVKLFDGPAKNFIETLGQDKTNIVKLAIREIGPIARPIGLLLFFLGLIIIGIAIFGCVGATCNKKLCLKIYVIILSVIVLCHILLLIIHFSRPTLIMSPIKSELERYVKQYKSIQSGEAASVFLSMLMTSLECCGVNGWEDFKQAKEMSKTDNFFGFEAKDLQFPLMCCKTDASFTLTDPQNCIKNPDDQNSNIKKGCAKALEKFMVSMFNKILYGSLILLAVNIVLILLTVLALV</sequence>
<dbReference type="PANTHER" id="PTHR19282">
    <property type="entry name" value="TETRASPANIN"/>
    <property type="match status" value="1"/>
</dbReference>
<dbReference type="GO" id="GO:0005886">
    <property type="term" value="C:plasma membrane"/>
    <property type="evidence" value="ECO:0007669"/>
    <property type="project" value="TreeGrafter"/>
</dbReference>
<dbReference type="PANTHER" id="PTHR19282:SF562">
    <property type="entry name" value="AT12771P-RELATED"/>
    <property type="match status" value="1"/>
</dbReference>
<evidence type="ECO:0000256" key="2">
    <source>
        <dbReference type="ARBA" id="ARBA00006840"/>
    </source>
</evidence>
<keyword evidence="5 6" id="KW-0472">Membrane</keyword>
<keyword evidence="7" id="KW-0675">Receptor</keyword>